<sequence length="231" mass="25542">MSLSAAARSVAAVVEALAAQQHHRNKLLHLFFHFGVFGIFFISIIDSSFVPLPLPGVTDIMLIVLAAQHTNWLLLVALATAGSALGGYLSYQVGHRGGMAFLEKNIPPRIFQRVCDWMENHAILSVALPAILPPPMPLSPFVLAAGALKMSRRKFLTTFTISRALRHLAAVWLGIHYGRQVLHFWTKFSDKWATTILTVLWSVILISVAIAFYKLYKTSRTIGAQATQPQQ</sequence>
<dbReference type="PANTHER" id="PTHR42709">
    <property type="entry name" value="ALKALINE PHOSPHATASE LIKE PROTEIN"/>
    <property type="match status" value="1"/>
</dbReference>
<dbReference type="InterPro" id="IPR032816">
    <property type="entry name" value="VTT_dom"/>
</dbReference>
<feature type="domain" description="VTT" evidence="2">
    <location>
        <begin position="58"/>
        <end position="174"/>
    </location>
</feature>
<dbReference type="InterPro" id="IPR051311">
    <property type="entry name" value="DedA_domain"/>
</dbReference>
<dbReference type="RefSeq" id="WP_246302050.1">
    <property type="nucleotide sequence ID" value="NZ_JACCCW010000002.1"/>
</dbReference>
<name>A0A7Y9TUX9_9BACT</name>
<reference evidence="3 4" key="1">
    <citation type="submission" date="2020-07" db="EMBL/GenBank/DDBJ databases">
        <title>Genomic Encyclopedia of Type Strains, Phase IV (KMG-V): Genome sequencing to study the core and pangenomes of soil and plant-associated prokaryotes.</title>
        <authorList>
            <person name="Whitman W."/>
        </authorList>
    </citation>
    <scope>NUCLEOTIDE SEQUENCE [LARGE SCALE GENOMIC DNA]</scope>
    <source>
        <strain evidence="3 4">X4EP2</strain>
    </source>
</reference>
<dbReference type="Proteomes" id="UP000589520">
    <property type="component" value="Unassembled WGS sequence"/>
</dbReference>
<dbReference type="EMBL" id="JACCCW010000002">
    <property type="protein sequence ID" value="NYF81238.1"/>
    <property type="molecule type" value="Genomic_DNA"/>
</dbReference>
<gene>
    <name evidence="3" type="ORF">HDF17_003558</name>
</gene>
<dbReference type="Pfam" id="PF09335">
    <property type="entry name" value="VTT_dom"/>
    <property type="match status" value="1"/>
</dbReference>
<accession>A0A7Y9TUX9</accession>
<evidence type="ECO:0000256" key="1">
    <source>
        <dbReference type="SAM" id="Phobius"/>
    </source>
</evidence>
<feature type="transmembrane region" description="Helical" evidence="1">
    <location>
        <begin position="72"/>
        <end position="91"/>
    </location>
</feature>
<feature type="transmembrane region" description="Helical" evidence="1">
    <location>
        <begin position="192"/>
        <end position="213"/>
    </location>
</feature>
<protein>
    <submittedName>
        <fullName evidence="3">Membrane protein YqaA with SNARE-associated domain</fullName>
    </submittedName>
</protein>
<keyword evidence="1" id="KW-0812">Transmembrane</keyword>
<comment type="caution">
    <text evidence="3">The sequence shown here is derived from an EMBL/GenBank/DDBJ whole genome shotgun (WGS) entry which is preliminary data.</text>
</comment>
<feature type="transmembrane region" description="Helical" evidence="1">
    <location>
        <begin position="28"/>
        <end position="52"/>
    </location>
</feature>
<evidence type="ECO:0000313" key="4">
    <source>
        <dbReference type="Proteomes" id="UP000589520"/>
    </source>
</evidence>
<proteinExistence type="predicted"/>
<keyword evidence="4" id="KW-1185">Reference proteome</keyword>
<keyword evidence="1" id="KW-1133">Transmembrane helix</keyword>
<evidence type="ECO:0000259" key="2">
    <source>
        <dbReference type="Pfam" id="PF09335"/>
    </source>
</evidence>
<keyword evidence="1" id="KW-0472">Membrane</keyword>
<evidence type="ECO:0000313" key="3">
    <source>
        <dbReference type="EMBL" id="NYF81238.1"/>
    </source>
</evidence>
<organism evidence="3 4">
    <name type="scientific">Granulicella arctica</name>
    <dbReference type="NCBI Taxonomy" id="940613"/>
    <lineage>
        <taxon>Bacteria</taxon>
        <taxon>Pseudomonadati</taxon>
        <taxon>Acidobacteriota</taxon>
        <taxon>Terriglobia</taxon>
        <taxon>Terriglobales</taxon>
        <taxon>Acidobacteriaceae</taxon>
        <taxon>Granulicella</taxon>
    </lineage>
</organism>
<dbReference type="AlphaFoldDB" id="A0A7Y9TUX9"/>